<accession>A0A1C7LYH1</accession>
<keyword evidence="3" id="KW-1185">Reference proteome</keyword>
<feature type="region of interest" description="Disordered" evidence="1">
    <location>
        <begin position="1"/>
        <end position="85"/>
    </location>
</feature>
<feature type="compositionally biased region" description="Polar residues" evidence="1">
    <location>
        <begin position="75"/>
        <end position="85"/>
    </location>
</feature>
<organism evidence="2 3">
    <name type="scientific">Grifola frondosa</name>
    <name type="common">Maitake</name>
    <name type="synonym">Polyporus frondosus</name>
    <dbReference type="NCBI Taxonomy" id="5627"/>
    <lineage>
        <taxon>Eukaryota</taxon>
        <taxon>Fungi</taxon>
        <taxon>Dikarya</taxon>
        <taxon>Basidiomycota</taxon>
        <taxon>Agaricomycotina</taxon>
        <taxon>Agaricomycetes</taxon>
        <taxon>Polyporales</taxon>
        <taxon>Grifolaceae</taxon>
        <taxon>Grifola</taxon>
    </lineage>
</organism>
<reference evidence="2 3" key="1">
    <citation type="submission" date="2016-03" db="EMBL/GenBank/DDBJ databases">
        <title>Whole genome sequencing of Grifola frondosa 9006-11.</title>
        <authorList>
            <person name="Min B."/>
            <person name="Park H."/>
            <person name="Kim J.-G."/>
            <person name="Cho H."/>
            <person name="Oh Y.-L."/>
            <person name="Kong W.-S."/>
            <person name="Choi I.-G."/>
        </authorList>
    </citation>
    <scope>NUCLEOTIDE SEQUENCE [LARGE SCALE GENOMIC DNA]</scope>
    <source>
        <strain evidence="2 3">9006-11</strain>
    </source>
</reference>
<dbReference type="Proteomes" id="UP000092993">
    <property type="component" value="Unassembled WGS sequence"/>
</dbReference>
<evidence type="ECO:0000313" key="2">
    <source>
        <dbReference type="EMBL" id="OBZ69753.1"/>
    </source>
</evidence>
<evidence type="ECO:0000313" key="3">
    <source>
        <dbReference type="Proteomes" id="UP000092993"/>
    </source>
</evidence>
<dbReference type="AlphaFoldDB" id="A0A1C7LYH1"/>
<name>A0A1C7LYH1_GRIFR</name>
<sequence length="85" mass="8926">MQLFTGSGPRGKEGASGRTGETTSTRGTTGDDEEKGFSDEQVYLVRFVPQASQETTGRDEEAEGDEDEKNASGEVCTSSQAGDDG</sequence>
<proteinExistence type="predicted"/>
<feature type="compositionally biased region" description="Low complexity" evidence="1">
    <location>
        <begin position="16"/>
        <end position="28"/>
    </location>
</feature>
<protein>
    <submittedName>
        <fullName evidence="2">Uncharacterized protein</fullName>
    </submittedName>
</protein>
<comment type="caution">
    <text evidence="2">The sequence shown here is derived from an EMBL/GenBank/DDBJ whole genome shotgun (WGS) entry which is preliminary data.</text>
</comment>
<dbReference type="EMBL" id="LUGG01000015">
    <property type="protein sequence ID" value="OBZ69753.1"/>
    <property type="molecule type" value="Genomic_DNA"/>
</dbReference>
<evidence type="ECO:0000256" key="1">
    <source>
        <dbReference type="SAM" id="MobiDB-lite"/>
    </source>
</evidence>
<gene>
    <name evidence="2" type="ORF">A0H81_10354</name>
</gene>